<evidence type="ECO:0000313" key="6">
    <source>
        <dbReference type="Proteomes" id="UP000077266"/>
    </source>
</evidence>
<keyword evidence="2" id="KW-0469">Meiosis</keyword>
<evidence type="ECO:0000256" key="1">
    <source>
        <dbReference type="ARBA" id="ARBA00010546"/>
    </source>
</evidence>
<reference evidence="5 6" key="1">
    <citation type="journal article" date="2016" name="Mol. Biol. Evol.">
        <title>Comparative Genomics of Early-Diverging Mushroom-Forming Fungi Provides Insights into the Origins of Lignocellulose Decay Capabilities.</title>
        <authorList>
            <person name="Nagy L.G."/>
            <person name="Riley R."/>
            <person name="Tritt A."/>
            <person name="Adam C."/>
            <person name="Daum C."/>
            <person name="Floudas D."/>
            <person name="Sun H."/>
            <person name="Yadav J.S."/>
            <person name="Pangilinan J."/>
            <person name="Larsson K.H."/>
            <person name="Matsuura K."/>
            <person name="Barry K."/>
            <person name="Labutti K."/>
            <person name="Kuo R."/>
            <person name="Ohm R.A."/>
            <person name="Bhattacharya S.S."/>
            <person name="Shirouzu T."/>
            <person name="Yoshinaga Y."/>
            <person name="Martin F.M."/>
            <person name="Grigoriev I.V."/>
            <person name="Hibbett D.S."/>
        </authorList>
    </citation>
    <scope>NUCLEOTIDE SEQUENCE [LARGE SCALE GENOMIC DNA]</scope>
    <source>
        <strain evidence="5 6">HHB12029</strain>
    </source>
</reference>
<dbReference type="OrthoDB" id="18648at2759"/>
<keyword evidence="6" id="KW-1185">Reference proteome</keyword>
<comment type="similarity">
    <text evidence="1 2">Belongs to the NPR3 family.</text>
</comment>
<dbReference type="GO" id="GO:0051321">
    <property type="term" value="P:meiotic cell cycle"/>
    <property type="evidence" value="ECO:0007669"/>
    <property type="project" value="UniProtKB-UniRule"/>
</dbReference>
<comment type="subcellular location">
    <subcellularLocation>
        <location evidence="2">Vacuole membrane</location>
        <topology evidence="2">Peripheral membrane protein</topology>
    </subcellularLocation>
</comment>
<dbReference type="InterPro" id="IPR056603">
    <property type="entry name" value="HTH_NPRL3"/>
</dbReference>
<dbReference type="Pfam" id="PF24064">
    <property type="entry name" value="HTH_NPRL3"/>
    <property type="match status" value="1"/>
</dbReference>
<feature type="region of interest" description="Disordered" evidence="3">
    <location>
        <begin position="567"/>
        <end position="620"/>
    </location>
</feature>
<evidence type="ECO:0000256" key="2">
    <source>
        <dbReference type="RuleBase" id="RU368069"/>
    </source>
</evidence>
<dbReference type="PANTHER" id="PTHR13153:SF5">
    <property type="entry name" value="GATOR COMPLEX PROTEIN NPRL3"/>
    <property type="match status" value="1"/>
</dbReference>
<dbReference type="GO" id="GO:0038202">
    <property type="term" value="P:TORC1 signaling"/>
    <property type="evidence" value="ECO:0007669"/>
    <property type="project" value="TreeGrafter"/>
</dbReference>
<dbReference type="EMBL" id="KV425886">
    <property type="protein sequence ID" value="KZW02919.1"/>
    <property type="molecule type" value="Genomic_DNA"/>
</dbReference>
<sequence>MAETLVAILLVTSSGKGKNVAFWWPPRPKSLARISRARPDRRKAFVADNTDIQWRAAFSPECDRHIPHDPEDDESYEWTPPTFVRHQSSSQARSTSSGRCSPVIERSFDRSRAGDDSMHNDGAHAPQILGYPLNALATLLAPAALCHQKFELLVDELVFIGHPVCRDPDGSWPPVPSSSGLPDAPDEYSRNLDGIALTHSLHLFHLVFVLDRPDPSSASTGNLARYYEAIYRQLAFKLTAALYSEQGATGIVDNECEFLEELKLKVLMRDPYENAGKDMSGSSPTDPIDVFTSTALQCSLAVAIKKTYEAIKSKDLVDVAIGEMHVQVQLPPYLDALLHDPEDVDYPSDEEDESNWGVDSLGWRLPPFTLWKSLLLMKDLSELEIIEDLGQSGLFEGDIKSEVKSEEMLEFLDHARPDLTFHEIYDLLAWESWDKFWKIVRILVANRKAMIIDPIHPGLRAPYVPVPGSTLPHKLIRDFEEDFASERDVPPLPAILSDISQRPRETFATVLDVPREQGPKLQMWMNVLKWLIRRRVVVRLHTRIRIRVPTNIKEVVRKERAVRAAEVSQKRKLAQVGRPSSTSAERRGRPRTREVKVSWDSDDGRDRDRRVDSGFEDDEAAEDDWDEVDWHDDDDNLLPSVIPAPHKATALQRMWLEVMTRGKDPLMAERFRRLADYFDGTATEDEIIQINADYGMDRRAFRDTVTHFKDYLIISMHP</sequence>
<accession>A0A165Q0N6</accession>
<feature type="domain" description="GATOR1 complex protein NPRL3 C-terminal HTH" evidence="4">
    <location>
        <begin position="649"/>
        <end position="713"/>
    </location>
</feature>
<dbReference type="GO" id="GO:0034198">
    <property type="term" value="P:cellular response to amino acid starvation"/>
    <property type="evidence" value="ECO:0007669"/>
    <property type="project" value="TreeGrafter"/>
</dbReference>
<gene>
    <name evidence="5" type="ORF">EXIGLDRAFT_377196</name>
</gene>
<protein>
    <recommendedName>
        <fullName evidence="2">Nitrogen permease regulator 3</fullName>
    </recommendedName>
    <alternativeName>
        <fullName evidence="2">Required for meiotic nuclear division protein 11</fullName>
    </alternativeName>
</protein>
<dbReference type="Pfam" id="PF03666">
    <property type="entry name" value="NPR3"/>
    <property type="match status" value="2"/>
</dbReference>
<dbReference type="InParanoid" id="A0A165Q0N6"/>
<dbReference type="FunCoup" id="A0A165Q0N6">
    <property type="interactions" value="115"/>
</dbReference>
<dbReference type="GO" id="GO:0005774">
    <property type="term" value="C:vacuolar membrane"/>
    <property type="evidence" value="ECO:0007669"/>
    <property type="project" value="UniProtKB-SubCell"/>
</dbReference>
<evidence type="ECO:0000259" key="4">
    <source>
        <dbReference type="Pfam" id="PF24064"/>
    </source>
</evidence>
<comment type="function">
    <text evidence="2">Mediates inactivation of the TORC1 complex in response to amino acid starvation. Required for meiotic nuclear division.</text>
</comment>
<dbReference type="PANTHER" id="PTHR13153">
    <property type="entry name" value="CGTHBA PROTEIN -14 GENE PROTEIN"/>
    <property type="match status" value="1"/>
</dbReference>
<dbReference type="Proteomes" id="UP000077266">
    <property type="component" value="Unassembled WGS sequence"/>
</dbReference>
<dbReference type="STRING" id="1314781.A0A165Q0N6"/>
<feature type="compositionally biased region" description="Basic and acidic residues" evidence="3">
    <location>
        <begin position="584"/>
        <end position="613"/>
    </location>
</feature>
<evidence type="ECO:0000313" key="5">
    <source>
        <dbReference type="EMBL" id="KZW02919.1"/>
    </source>
</evidence>
<feature type="region of interest" description="Disordered" evidence="3">
    <location>
        <begin position="84"/>
        <end position="104"/>
    </location>
</feature>
<name>A0A165Q0N6_EXIGL</name>
<dbReference type="GO" id="GO:1990130">
    <property type="term" value="C:GATOR1 complex"/>
    <property type="evidence" value="ECO:0007669"/>
    <property type="project" value="TreeGrafter"/>
</dbReference>
<organism evidence="5 6">
    <name type="scientific">Exidia glandulosa HHB12029</name>
    <dbReference type="NCBI Taxonomy" id="1314781"/>
    <lineage>
        <taxon>Eukaryota</taxon>
        <taxon>Fungi</taxon>
        <taxon>Dikarya</taxon>
        <taxon>Basidiomycota</taxon>
        <taxon>Agaricomycotina</taxon>
        <taxon>Agaricomycetes</taxon>
        <taxon>Auriculariales</taxon>
        <taxon>Exidiaceae</taxon>
        <taxon>Exidia</taxon>
    </lineage>
</organism>
<proteinExistence type="inferred from homology"/>
<dbReference type="GO" id="GO:0010508">
    <property type="term" value="P:positive regulation of autophagy"/>
    <property type="evidence" value="ECO:0007669"/>
    <property type="project" value="TreeGrafter"/>
</dbReference>
<keyword evidence="2" id="KW-0732">Signal</keyword>
<evidence type="ECO:0000256" key="3">
    <source>
        <dbReference type="SAM" id="MobiDB-lite"/>
    </source>
</evidence>
<feature type="compositionally biased region" description="Low complexity" evidence="3">
    <location>
        <begin position="87"/>
        <end position="101"/>
    </location>
</feature>
<dbReference type="AlphaFoldDB" id="A0A165Q0N6"/>
<dbReference type="InterPro" id="IPR005365">
    <property type="entry name" value="Npr3"/>
</dbReference>
<dbReference type="GO" id="GO:1904262">
    <property type="term" value="P:negative regulation of TORC1 signaling"/>
    <property type="evidence" value="ECO:0007669"/>
    <property type="project" value="TreeGrafter"/>
</dbReference>